<dbReference type="SMART" id="SM00060">
    <property type="entry name" value="FN3"/>
    <property type="match status" value="2"/>
</dbReference>
<feature type="domain" description="Ig-like" evidence="7">
    <location>
        <begin position="125"/>
        <end position="209"/>
    </location>
</feature>
<keyword evidence="10" id="KW-1185">Reference proteome</keyword>
<dbReference type="SUPFAM" id="SSF49265">
    <property type="entry name" value="Fibronectin type III"/>
    <property type="match status" value="1"/>
</dbReference>
<dbReference type="Pfam" id="PF07679">
    <property type="entry name" value="I-set"/>
    <property type="match status" value="2"/>
</dbReference>
<keyword evidence="3" id="KW-0393">Immunoglobulin domain</keyword>
<feature type="chain" id="PRO_5029553237" evidence="6">
    <location>
        <begin position="28"/>
        <end position="1105"/>
    </location>
</feature>
<evidence type="ECO:0000259" key="7">
    <source>
        <dbReference type="PROSITE" id="PS50835"/>
    </source>
</evidence>
<dbReference type="EnsemblMetazoa" id="XM_030978100">
    <property type="protein sequence ID" value="XP_030833960"/>
    <property type="gene ID" value="LOC100891032"/>
</dbReference>
<feature type="region of interest" description="Disordered" evidence="4">
    <location>
        <begin position="868"/>
        <end position="891"/>
    </location>
</feature>
<dbReference type="KEGG" id="spu:100891032"/>
<dbReference type="GeneID" id="100891032"/>
<dbReference type="GO" id="GO:0007399">
    <property type="term" value="P:nervous system development"/>
    <property type="evidence" value="ECO:0000318"/>
    <property type="project" value="GO_Central"/>
</dbReference>
<feature type="domain" description="Ig-like" evidence="7">
    <location>
        <begin position="227"/>
        <end position="304"/>
    </location>
</feature>
<keyword evidence="5" id="KW-0812">Transmembrane</keyword>
<dbReference type="GO" id="GO:0016020">
    <property type="term" value="C:membrane"/>
    <property type="evidence" value="ECO:0007669"/>
    <property type="project" value="UniProtKB-SubCell"/>
</dbReference>
<evidence type="ECO:0000313" key="9">
    <source>
        <dbReference type="EnsemblMetazoa" id="XP_030833960"/>
    </source>
</evidence>
<feature type="domain" description="Ig-like" evidence="7">
    <location>
        <begin position="31"/>
        <end position="120"/>
    </location>
</feature>
<feature type="domain" description="Ig-like" evidence="7">
    <location>
        <begin position="407"/>
        <end position="494"/>
    </location>
</feature>
<dbReference type="InterPro" id="IPR036116">
    <property type="entry name" value="FN3_sf"/>
</dbReference>
<keyword evidence="1" id="KW-0677">Repeat</keyword>
<evidence type="ECO:0000256" key="6">
    <source>
        <dbReference type="SAM" id="SignalP"/>
    </source>
</evidence>
<dbReference type="InterPro" id="IPR003961">
    <property type="entry name" value="FN3_dom"/>
</dbReference>
<dbReference type="PROSITE" id="PS50835">
    <property type="entry name" value="IG_LIKE"/>
    <property type="match status" value="5"/>
</dbReference>
<dbReference type="Proteomes" id="UP000007110">
    <property type="component" value="Unassembled WGS sequence"/>
</dbReference>
<feature type="domain" description="Fibronectin type-III" evidence="8">
    <location>
        <begin position="654"/>
        <end position="753"/>
    </location>
</feature>
<feature type="domain" description="Ig-like" evidence="7">
    <location>
        <begin position="316"/>
        <end position="403"/>
    </location>
</feature>
<dbReference type="InterPro" id="IPR007110">
    <property type="entry name" value="Ig-like_dom"/>
</dbReference>
<dbReference type="PANTHER" id="PTHR44170:SF54">
    <property type="entry name" value="FI24025P1"/>
    <property type="match status" value="1"/>
</dbReference>
<reference evidence="9" key="2">
    <citation type="submission" date="2021-01" db="UniProtKB">
        <authorList>
            <consortium name="EnsemblMetazoa"/>
        </authorList>
    </citation>
    <scope>IDENTIFICATION</scope>
</reference>
<feature type="region of interest" description="Disordered" evidence="4">
    <location>
        <begin position="935"/>
        <end position="1105"/>
    </location>
</feature>
<reference evidence="10" key="1">
    <citation type="submission" date="2015-02" db="EMBL/GenBank/DDBJ databases">
        <title>Genome sequencing for Strongylocentrotus purpuratus.</title>
        <authorList>
            <person name="Murali S."/>
            <person name="Liu Y."/>
            <person name="Vee V."/>
            <person name="English A."/>
            <person name="Wang M."/>
            <person name="Skinner E."/>
            <person name="Han Y."/>
            <person name="Muzny D.M."/>
            <person name="Worley K.C."/>
            <person name="Gibbs R.A."/>
        </authorList>
    </citation>
    <scope>NUCLEOTIDE SEQUENCE</scope>
</reference>
<dbReference type="InParanoid" id="A0A7M7NEV8"/>
<feature type="compositionally biased region" description="Low complexity" evidence="4">
    <location>
        <begin position="1060"/>
        <end position="1105"/>
    </location>
</feature>
<dbReference type="CDD" id="cd00063">
    <property type="entry name" value="FN3"/>
    <property type="match status" value="2"/>
</dbReference>
<dbReference type="OrthoDB" id="9998697at2759"/>
<evidence type="ECO:0000256" key="4">
    <source>
        <dbReference type="SAM" id="MobiDB-lite"/>
    </source>
</evidence>
<feature type="transmembrane region" description="Helical" evidence="5">
    <location>
        <begin position="799"/>
        <end position="824"/>
    </location>
</feature>
<organism evidence="9 10">
    <name type="scientific">Strongylocentrotus purpuratus</name>
    <name type="common">Purple sea urchin</name>
    <dbReference type="NCBI Taxonomy" id="7668"/>
    <lineage>
        <taxon>Eukaryota</taxon>
        <taxon>Metazoa</taxon>
        <taxon>Echinodermata</taxon>
        <taxon>Eleutherozoa</taxon>
        <taxon>Echinozoa</taxon>
        <taxon>Echinoidea</taxon>
        <taxon>Euechinoidea</taxon>
        <taxon>Echinacea</taxon>
        <taxon>Camarodonta</taxon>
        <taxon>Echinidea</taxon>
        <taxon>Strongylocentrotidae</taxon>
        <taxon>Strongylocentrotus</taxon>
    </lineage>
</organism>
<feature type="domain" description="Fibronectin type-III" evidence="8">
    <location>
        <begin position="544"/>
        <end position="640"/>
    </location>
</feature>
<evidence type="ECO:0000313" key="10">
    <source>
        <dbReference type="Proteomes" id="UP000007110"/>
    </source>
</evidence>
<dbReference type="CDD" id="cd00096">
    <property type="entry name" value="Ig"/>
    <property type="match status" value="1"/>
</dbReference>
<protein>
    <submittedName>
        <fullName evidence="9">Uncharacterized protein</fullName>
    </submittedName>
</protein>
<accession>A0A7M7NEV8</accession>
<keyword evidence="2" id="KW-1015">Disulfide bond</keyword>
<evidence type="ECO:0000256" key="2">
    <source>
        <dbReference type="ARBA" id="ARBA00023157"/>
    </source>
</evidence>
<dbReference type="SMART" id="SM00408">
    <property type="entry name" value="IGc2"/>
    <property type="match status" value="5"/>
</dbReference>
<sequence length="1105" mass="120584">MDVHLQLATIVWLLATFLTLWCEQALADVPPQLRREPTSKPVRPFSRVKLRCSAHPKEATITWMLDGVTIMDFPNIAINGGTLLIRNFESDEGSFSHVGDYQCVATTGVGSVVSRVARLDAAYIKKFTEKPPSEVLSWHGEVGVIPCTLPESKPPARMEYGFKNKWITESTEHYRIMPSGNLHILNVSSSDAGFYTCSAVNPTTNKRLSPRNGTLLEVRQGEPEEAPRIAYSSGLVVSRGNPAVLECVITGGHPASSRVRWEKVTGDLSSEVSERDGSLVILSAAVEDDGLYVCIAEFNSVEVDRQLVTLEVTKAPSIRTGPTDAVASIGNPSQFSCSISRALPEDIQWLHNAKNIRVDGNKYSLNGRTLTINAVGLEDLGMYQCLVNTEEGSTQAAAQLKVSAGFPSVVEPPMNTSAIEGEMVYLSCRVRGEPLPLVTWEDPRHSYVFNTDKTFISEDSGGLTVFKVDLNDVGWYTCTVSNKHGVVKSSAYLSVLERVTTTSTTPTQGVIGPPFSGAISDSGITTIVDSTGEASIKPGPPLEPPSKPQVVKIAKTSVEVSWTYNNAGNSAPITGFTVQYIDLRSMEGWRTASNTIGPQRRSYQVTNLEPSKIYRFRVIASNRYGESPHSEMSNRKLLESAVPVVAPKRAPTVSPRIMECVPESSTTIRVVWEYPSTPGITNEETEGFYVYIRNFDSDDDRDYVRTPIIGDYVRSYLIEKLEPEESYDIKVESFNSAGESKGSNVIIRSTLARETEPPPIIIRPSVPGHPMDLNPHIPYIVDDPTLAPPHPPRGQSEDILYITLGVVLGAMLLVLIMFAVMCVWRAKQVNRDSNGPVHWNNQPMYDGSFAYLEGAKYPYVNGKLNSNHSGPNGMAGRHNPYSETNGGSKPRPLYTLPQDTLGGTPYIPCGTSSLHHDSAPETSTVPYEDHQLYTTAPSTNHHSYNSLTNGSIRSHHTTSNHELGHAPPAGVPPGAPPRPVCQIRVNPRLQREEAGVGNGRITVHDRPNRTEGSREGINGKDTGSLTLSLPTMPPDLYVHTPPSLSPTHSRVCCEAHVPSRSRSASSQSEASSQQSSNQSESTSHHSCNQSQLSSHHSSSSKITDV</sequence>
<name>A0A7M7NEV8_STRPU</name>
<dbReference type="Pfam" id="PF00047">
    <property type="entry name" value="ig"/>
    <property type="match status" value="1"/>
</dbReference>
<evidence type="ECO:0000256" key="1">
    <source>
        <dbReference type="ARBA" id="ARBA00022737"/>
    </source>
</evidence>
<keyword evidence="6" id="KW-0732">Signal</keyword>
<dbReference type="InterPro" id="IPR036179">
    <property type="entry name" value="Ig-like_dom_sf"/>
</dbReference>
<feature type="compositionally biased region" description="Polar residues" evidence="4">
    <location>
        <begin position="935"/>
        <end position="952"/>
    </location>
</feature>
<dbReference type="PANTHER" id="PTHR44170">
    <property type="entry name" value="PROTEIN SIDEKICK"/>
    <property type="match status" value="1"/>
</dbReference>
<keyword evidence="5" id="KW-0472">Membrane</keyword>
<dbReference type="OMA" id="KQTSDMC"/>
<dbReference type="SUPFAM" id="SSF48726">
    <property type="entry name" value="Immunoglobulin"/>
    <property type="match status" value="4"/>
</dbReference>
<dbReference type="AlphaFoldDB" id="A0A7M7NEV8"/>
<feature type="signal peptide" evidence="6">
    <location>
        <begin position="1"/>
        <end position="27"/>
    </location>
</feature>
<feature type="compositionally biased region" description="Basic and acidic residues" evidence="4">
    <location>
        <begin position="1002"/>
        <end position="1018"/>
    </location>
</feature>
<evidence type="ECO:0000256" key="3">
    <source>
        <dbReference type="ARBA" id="ARBA00023319"/>
    </source>
</evidence>
<evidence type="ECO:0000256" key="5">
    <source>
        <dbReference type="SAM" id="Phobius"/>
    </source>
</evidence>
<dbReference type="InterPro" id="IPR013783">
    <property type="entry name" value="Ig-like_fold"/>
</dbReference>
<keyword evidence="5" id="KW-1133">Transmembrane helix</keyword>
<feature type="compositionally biased region" description="Pro residues" evidence="4">
    <location>
        <begin position="969"/>
        <end position="979"/>
    </location>
</feature>
<dbReference type="PROSITE" id="PS50853">
    <property type="entry name" value="FN3"/>
    <property type="match status" value="2"/>
</dbReference>
<dbReference type="InterPro" id="IPR003598">
    <property type="entry name" value="Ig_sub2"/>
</dbReference>
<dbReference type="Pfam" id="PF13927">
    <property type="entry name" value="Ig_3"/>
    <property type="match status" value="2"/>
</dbReference>
<dbReference type="Gene3D" id="2.60.40.10">
    <property type="entry name" value="Immunoglobulins"/>
    <property type="match status" value="7"/>
</dbReference>
<dbReference type="FunFam" id="2.60.40.10:FF:000032">
    <property type="entry name" value="palladin isoform X1"/>
    <property type="match status" value="1"/>
</dbReference>
<dbReference type="InterPro" id="IPR013098">
    <property type="entry name" value="Ig_I-set"/>
</dbReference>
<evidence type="ECO:0000259" key="8">
    <source>
        <dbReference type="PROSITE" id="PS50853"/>
    </source>
</evidence>
<dbReference type="InterPro" id="IPR003599">
    <property type="entry name" value="Ig_sub"/>
</dbReference>
<proteinExistence type="predicted"/>
<dbReference type="FunCoup" id="A0A7M7NEV8">
    <property type="interactions" value="340"/>
</dbReference>
<dbReference type="InterPro" id="IPR013151">
    <property type="entry name" value="Immunoglobulin_dom"/>
</dbReference>
<dbReference type="GO" id="GO:0098609">
    <property type="term" value="P:cell-cell adhesion"/>
    <property type="evidence" value="ECO:0000318"/>
    <property type="project" value="GO_Central"/>
</dbReference>
<dbReference type="Pfam" id="PF00041">
    <property type="entry name" value="fn3"/>
    <property type="match status" value="2"/>
</dbReference>
<dbReference type="RefSeq" id="XP_030833960.1">
    <property type="nucleotide sequence ID" value="XM_030978100.1"/>
</dbReference>
<dbReference type="SMART" id="SM00409">
    <property type="entry name" value="IG"/>
    <property type="match status" value="5"/>
</dbReference>